<evidence type="ECO:0000313" key="2">
    <source>
        <dbReference type="EMBL" id="GET42406.1"/>
    </source>
</evidence>
<reference evidence="2" key="1">
    <citation type="submission" date="2019-10" db="EMBL/GenBank/DDBJ databases">
        <title>Draft genome sequece of Microseira wollei NIES-4236.</title>
        <authorList>
            <person name="Yamaguchi H."/>
            <person name="Suzuki S."/>
            <person name="Kawachi M."/>
        </authorList>
    </citation>
    <scope>NUCLEOTIDE SEQUENCE</scope>
    <source>
        <strain evidence="2">NIES-4236</strain>
    </source>
</reference>
<keyword evidence="1" id="KW-0812">Transmembrane</keyword>
<feature type="transmembrane region" description="Helical" evidence="1">
    <location>
        <begin position="140"/>
        <end position="164"/>
    </location>
</feature>
<feature type="transmembrane region" description="Helical" evidence="1">
    <location>
        <begin position="401"/>
        <end position="419"/>
    </location>
</feature>
<sequence>MPCYYIFVDATKNGYQVLQQVGDLAQAVAHHPPTLNDESNIVARESKILACESKILACESKILACESNIFACESKILAHETNIFARESKILDDESNILVDESWNLGDEYIFSITMSATCNNQFLSLDCKYKLGGLVEMDVSLIVSNILNPPVLAFFLGMVAVFVQSDLEIPPPVAKMFSLYLLFAIGFKGGVELVKSGISQEVILTILAAMLMSAFVPVYTFFILKIKLDAYNAAAIASSYGSISAVTFIAARFFLNQQGINFDSYMVAAVPLMGSPPIIVGLILVNLFTTDGDKREFAWSDVLKEAFFNSSVFLPVGSLIVGVLTGESGWHKLSPFTQDLFDGVLTFFLLDMGLLAARRIKDLEKTGAFLISFAILIPVVNATIGLLIAKVIGMSPGDSLLFSVLCASASYIAVPAAMRLTVPEANPSLYVSTALAVTFPFNIIVGIPLYLYGINLFWS</sequence>
<feature type="transmembrane region" description="Helical" evidence="1">
    <location>
        <begin position="309"/>
        <end position="329"/>
    </location>
</feature>
<feature type="transmembrane region" description="Helical" evidence="1">
    <location>
        <begin position="341"/>
        <end position="358"/>
    </location>
</feature>
<accession>A0AAV3XLI7</accession>
<evidence type="ECO:0000256" key="1">
    <source>
        <dbReference type="SAM" id="Phobius"/>
    </source>
</evidence>
<dbReference type="EMBL" id="BLAY01000163">
    <property type="protein sequence ID" value="GET42406.1"/>
    <property type="molecule type" value="Genomic_DNA"/>
</dbReference>
<feature type="transmembrane region" description="Helical" evidence="1">
    <location>
        <begin position="203"/>
        <end position="225"/>
    </location>
</feature>
<dbReference type="RefSeq" id="WP_226589904.1">
    <property type="nucleotide sequence ID" value="NZ_BLAY01000163.1"/>
</dbReference>
<organism evidence="2 3">
    <name type="scientific">Microseira wollei NIES-4236</name>
    <dbReference type="NCBI Taxonomy" id="2530354"/>
    <lineage>
        <taxon>Bacteria</taxon>
        <taxon>Bacillati</taxon>
        <taxon>Cyanobacteriota</taxon>
        <taxon>Cyanophyceae</taxon>
        <taxon>Oscillatoriophycideae</taxon>
        <taxon>Aerosakkonematales</taxon>
        <taxon>Aerosakkonemataceae</taxon>
        <taxon>Microseira</taxon>
    </lineage>
</organism>
<feature type="transmembrane region" description="Helical" evidence="1">
    <location>
        <begin position="431"/>
        <end position="453"/>
    </location>
</feature>
<keyword evidence="3" id="KW-1185">Reference proteome</keyword>
<keyword evidence="1" id="KW-0472">Membrane</keyword>
<feature type="transmembrane region" description="Helical" evidence="1">
    <location>
        <begin position="268"/>
        <end position="289"/>
    </location>
</feature>
<protein>
    <recommendedName>
        <fullName evidence="4">Sodium-dependent bicarbonate transport family permease</fullName>
    </recommendedName>
</protein>
<evidence type="ECO:0000313" key="3">
    <source>
        <dbReference type="Proteomes" id="UP001050975"/>
    </source>
</evidence>
<dbReference type="AlphaFoldDB" id="A0AAV3XLI7"/>
<comment type="caution">
    <text evidence="2">The sequence shown here is derived from an EMBL/GenBank/DDBJ whole genome shotgun (WGS) entry which is preliminary data.</text>
</comment>
<name>A0AAV3XLI7_9CYAN</name>
<dbReference type="InterPro" id="IPR010293">
    <property type="entry name" value="Sbt_1"/>
</dbReference>
<dbReference type="Pfam" id="PF05982">
    <property type="entry name" value="Sbt_1"/>
    <property type="match status" value="1"/>
</dbReference>
<feature type="transmembrane region" description="Helical" evidence="1">
    <location>
        <begin position="370"/>
        <end position="389"/>
    </location>
</feature>
<keyword evidence="1" id="KW-1133">Transmembrane helix</keyword>
<dbReference type="PANTHER" id="PTHR40400">
    <property type="entry name" value="SLR1512 PROTEIN"/>
    <property type="match status" value="1"/>
</dbReference>
<feature type="transmembrane region" description="Helical" evidence="1">
    <location>
        <begin position="231"/>
        <end position="256"/>
    </location>
</feature>
<evidence type="ECO:0008006" key="4">
    <source>
        <dbReference type="Google" id="ProtNLM"/>
    </source>
</evidence>
<dbReference type="Proteomes" id="UP001050975">
    <property type="component" value="Unassembled WGS sequence"/>
</dbReference>
<proteinExistence type="predicted"/>
<feature type="transmembrane region" description="Helical" evidence="1">
    <location>
        <begin position="170"/>
        <end position="191"/>
    </location>
</feature>
<dbReference type="PANTHER" id="PTHR40400:SF1">
    <property type="entry name" value="SLR1512 PROTEIN"/>
    <property type="match status" value="1"/>
</dbReference>
<gene>
    <name evidence="2" type="ORF">MiSe_72230</name>
</gene>